<dbReference type="GO" id="GO:0016787">
    <property type="term" value="F:hydrolase activity"/>
    <property type="evidence" value="ECO:0007669"/>
    <property type="project" value="UniProtKB-KW"/>
</dbReference>
<dbReference type="InterPro" id="IPR051021">
    <property type="entry name" value="Mito_Ser/Thr_phosphatase"/>
</dbReference>
<evidence type="ECO:0000313" key="2">
    <source>
        <dbReference type="EMBL" id="MCL1107730.1"/>
    </source>
</evidence>
<dbReference type="Pfam" id="PF00300">
    <property type="entry name" value="His_Phos_1"/>
    <property type="match status" value="1"/>
</dbReference>
<evidence type="ECO:0000313" key="3">
    <source>
        <dbReference type="Proteomes" id="UP001139408"/>
    </source>
</evidence>
<dbReference type="PANTHER" id="PTHR20935:SF0">
    <property type="entry name" value="SERINE_THREONINE-PROTEIN PHOSPHATASE PGAM5, MITOCHONDRIAL"/>
    <property type="match status" value="1"/>
</dbReference>
<organism evidence="2 3">
    <name type="scientific">Shewanella algicola</name>
    <dbReference type="NCBI Taxonomy" id="640633"/>
    <lineage>
        <taxon>Bacteria</taxon>
        <taxon>Pseudomonadati</taxon>
        <taxon>Pseudomonadota</taxon>
        <taxon>Gammaproteobacteria</taxon>
        <taxon>Alteromonadales</taxon>
        <taxon>Shewanellaceae</taxon>
        <taxon>Shewanella</taxon>
    </lineage>
</organism>
<dbReference type="SMART" id="SM00855">
    <property type="entry name" value="PGAM"/>
    <property type="match status" value="1"/>
</dbReference>
<proteinExistence type="predicted"/>
<dbReference type="AlphaFoldDB" id="A0A9X1Z8B2"/>
<dbReference type="SUPFAM" id="SSF53254">
    <property type="entry name" value="Phosphoglycerate mutase-like"/>
    <property type="match status" value="1"/>
</dbReference>
<dbReference type="EMBL" id="JAKILJ010000084">
    <property type="protein sequence ID" value="MCL1107730.1"/>
    <property type="molecule type" value="Genomic_DNA"/>
</dbReference>
<gene>
    <name evidence="2" type="ORF">L2749_21255</name>
</gene>
<reference evidence="2" key="1">
    <citation type="submission" date="2022-01" db="EMBL/GenBank/DDBJ databases">
        <title>Whole genome-based taxonomy of the Shewanellaceae.</title>
        <authorList>
            <person name="Martin-Rodriguez A.J."/>
        </authorList>
    </citation>
    <scope>NUCLEOTIDE SEQUENCE</scope>
    <source>
        <strain evidence="2">DSM 23803</strain>
    </source>
</reference>
<comment type="caution">
    <text evidence="2">The sequence shown here is derived from an EMBL/GenBank/DDBJ whole genome shotgun (WGS) entry which is preliminary data.</text>
</comment>
<dbReference type="InterPro" id="IPR029033">
    <property type="entry name" value="His_PPase_superfam"/>
</dbReference>
<accession>A0A9X1Z8B2</accession>
<keyword evidence="3" id="KW-1185">Reference proteome</keyword>
<dbReference type="RefSeq" id="WP_188927165.1">
    <property type="nucleotide sequence ID" value="NZ_BMQI01000086.1"/>
</dbReference>
<dbReference type="Proteomes" id="UP001139408">
    <property type="component" value="Unassembled WGS sequence"/>
</dbReference>
<sequence length="233" mass="26685">MANIYLIRHGQASFGSDNYDNLSPLGQSQAQHLAKHFNQRNIRPDQIICGDMARHQQTRDACLASLSPPLIHRDMQINRAWNEFDHEQVIAVYRPDLANPEAMKHYLSQQRSPAKAFITLFSQAIQQWQYTDNIAQYSESWLHFSQRVSQGLTQLVQQADNGKTLFVFTSGGVISTVIMQILSIPESQFFNINKQVVNASVTQLQVKHQRLSVITMNEHGYFDGDNRHLYSLL</sequence>
<evidence type="ECO:0000256" key="1">
    <source>
        <dbReference type="ARBA" id="ARBA00022801"/>
    </source>
</evidence>
<dbReference type="InterPro" id="IPR013078">
    <property type="entry name" value="His_Pase_superF_clade-1"/>
</dbReference>
<name>A0A9X1Z8B2_9GAMM</name>
<protein>
    <submittedName>
        <fullName evidence="2">Histidine phosphatase family protein</fullName>
    </submittedName>
</protein>
<keyword evidence="1" id="KW-0378">Hydrolase</keyword>
<dbReference type="PANTHER" id="PTHR20935">
    <property type="entry name" value="PHOSPHOGLYCERATE MUTASE-RELATED"/>
    <property type="match status" value="1"/>
</dbReference>
<dbReference type="Gene3D" id="3.40.50.1240">
    <property type="entry name" value="Phosphoglycerate mutase-like"/>
    <property type="match status" value="1"/>
</dbReference>
<dbReference type="CDD" id="cd07067">
    <property type="entry name" value="HP_PGM_like"/>
    <property type="match status" value="1"/>
</dbReference>